<dbReference type="OrthoDB" id="2289918at2759"/>
<keyword evidence="2" id="KW-0479">Metal-binding</keyword>
<keyword evidence="3" id="KW-0863">Zinc-finger</keyword>
<evidence type="ECO:0000256" key="1">
    <source>
        <dbReference type="ARBA" id="ARBA00004123"/>
    </source>
</evidence>
<evidence type="ECO:0000256" key="5">
    <source>
        <dbReference type="ARBA" id="ARBA00023015"/>
    </source>
</evidence>
<gene>
    <name evidence="10" type="ORF">N7456_004432</name>
</gene>
<evidence type="ECO:0000256" key="6">
    <source>
        <dbReference type="ARBA" id="ARBA00023163"/>
    </source>
</evidence>
<evidence type="ECO:0000256" key="2">
    <source>
        <dbReference type="ARBA" id="ARBA00022723"/>
    </source>
</evidence>
<dbReference type="Pfam" id="PF13919">
    <property type="entry name" value="ASXH"/>
    <property type="match status" value="1"/>
</dbReference>
<evidence type="ECO:0000256" key="8">
    <source>
        <dbReference type="SAM" id="MobiDB-lite"/>
    </source>
</evidence>
<proteinExistence type="predicted"/>
<dbReference type="AlphaFoldDB" id="A0A9W9FWK1"/>
<keyword evidence="11" id="KW-1185">Reference proteome</keyword>
<organism evidence="10 11">
    <name type="scientific">Penicillium angulare</name>
    <dbReference type="NCBI Taxonomy" id="116970"/>
    <lineage>
        <taxon>Eukaryota</taxon>
        <taxon>Fungi</taxon>
        <taxon>Dikarya</taxon>
        <taxon>Ascomycota</taxon>
        <taxon>Pezizomycotina</taxon>
        <taxon>Eurotiomycetes</taxon>
        <taxon>Eurotiomycetidae</taxon>
        <taxon>Eurotiales</taxon>
        <taxon>Aspergillaceae</taxon>
        <taxon>Penicillium</taxon>
    </lineage>
</organism>
<comment type="subcellular location">
    <subcellularLocation>
        <location evidence="1">Nucleus</location>
    </subcellularLocation>
</comment>
<evidence type="ECO:0000313" key="10">
    <source>
        <dbReference type="EMBL" id="KAJ5107757.1"/>
    </source>
</evidence>
<name>A0A9W9FWK1_9EURO</name>
<feature type="region of interest" description="Disordered" evidence="8">
    <location>
        <begin position="1"/>
        <end position="28"/>
    </location>
</feature>
<keyword evidence="6" id="KW-0804">Transcription</keyword>
<evidence type="ECO:0000259" key="9">
    <source>
        <dbReference type="PROSITE" id="PS51916"/>
    </source>
</evidence>
<feature type="compositionally biased region" description="Pro residues" evidence="8">
    <location>
        <begin position="331"/>
        <end position="345"/>
    </location>
</feature>
<dbReference type="InterPro" id="IPR028020">
    <property type="entry name" value="ASX_DEUBAD_dom"/>
</dbReference>
<feature type="compositionally biased region" description="Basic and acidic residues" evidence="8">
    <location>
        <begin position="454"/>
        <end position="467"/>
    </location>
</feature>
<dbReference type="PROSITE" id="PS51916">
    <property type="entry name" value="DEUBAD"/>
    <property type="match status" value="1"/>
</dbReference>
<keyword evidence="7" id="KW-0539">Nucleus</keyword>
<protein>
    <recommendedName>
        <fullName evidence="9">DEUBAD domain-containing protein</fullName>
    </recommendedName>
</protein>
<dbReference type="GO" id="GO:0005634">
    <property type="term" value="C:nucleus"/>
    <property type="evidence" value="ECO:0007669"/>
    <property type="project" value="UniProtKB-SubCell"/>
</dbReference>
<evidence type="ECO:0000256" key="7">
    <source>
        <dbReference type="ARBA" id="ARBA00023242"/>
    </source>
</evidence>
<comment type="caution">
    <text evidence="10">The sequence shown here is derived from an EMBL/GenBank/DDBJ whole genome shotgun (WGS) entry which is preliminary data.</text>
</comment>
<feature type="domain" description="DEUBAD" evidence="9">
    <location>
        <begin position="35"/>
        <end position="155"/>
    </location>
</feature>
<feature type="region of interest" description="Disordered" evidence="8">
    <location>
        <begin position="299"/>
        <end position="510"/>
    </location>
</feature>
<feature type="compositionally biased region" description="Basic and acidic residues" evidence="8">
    <location>
        <begin position="413"/>
        <end position="429"/>
    </location>
</feature>
<accession>A0A9W9FWK1</accession>
<feature type="region of interest" description="Disordered" evidence="8">
    <location>
        <begin position="69"/>
        <end position="89"/>
    </location>
</feature>
<evidence type="ECO:0000256" key="3">
    <source>
        <dbReference type="ARBA" id="ARBA00022771"/>
    </source>
</evidence>
<dbReference type="Proteomes" id="UP001149165">
    <property type="component" value="Unassembled WGS sequence"/>
</dbReference>
<sequence length="612" mass="68614">MSSPGSPERASPPKKTPRKAAPRGKWSEEQLLTSDKSVLIDADLVKLLASSAAWHCLEEDEKRQILDLLPSDIHPNPDPPADDPTAAIPPLPDSFVRYSNNWRDGIRQFQLDLQNGRYDPDWLRQADEARQERENGAFDAFKEREYEQFWGQKQKSDMRLATGEAGRIRLKTLVAEGVIRIGDVWRFTYVYGKGADRILIDKETRVQEINGPKLTFVMPGGQQVFLKSRVTDSQSSPDEHDNISRQTENKCLEDTNESIAEASNQPCLQEQAALHSTPTNQTTSSDAEDDEYELPVDYNEKQSEDLMQPSNDKRDTAGWIGKDFFSSSPLSSPPPSLPSSSPPEQPIATNPVAPERQSNVEVVIFSPYKPPDETLKRSTPQPAVEPLTKRRKGRSRKVPIDHEDSEGQSIPEPEDKPLYKEELRDRPEAKPGPASRQTVQVVLESTPKLTPKPEPIKETHEPEKNVEDAIPLQAGNTSAEAIKLPPIFELPGPSDIPMDVPPSTQPDERKISNNLRSDLSFTPKDTQEVALKTGSTLSSSQPIAEQSSITPDEVIVRGINTPMMLSKKILAVDGRRKDGRTSNAWKEIRCYRDNQDMGSLWDVRQAWFLKQK</sequence>
<evidence type="ECO:0000256" key="4">
    <source>
        <dbReference type="ARBA" id="ARBA00022833"/>
    </source>
</evidence>
<dbReference type="EMBL" id="JAPQKH010000003">
    <property type="protein sequence ID" value="KAJ5107757.1"/>
    <property type="molecule type" value="Genomic_DNA"/>
</dbReference>
<reference evidence="10" key="2">
    <citation type="journal article" date="2023" name="IMA Fungus">
        <title>Comparative genomic study of the Penicillium genus elucidates a diverse pangenome and 15 lateral gene transfer events.</title>
        <authorList>
            <person name="Petersen C."/>
            <person name="Sorensen T."/>
            <person name="Nielsen M.R."/>
            <person name="Sondergaard T.E."/>
            <person name="Sorensen J.L."/>
            <person name="Fitzpatrick D.A."/>
            <person name="Frisvad J.C."/>
            <person name="Nielsen K.L."/>
        </authorList>
    </citation>
    <scope>NUCLEOTIDE SEQUENCE</scope>
    <source>
        <strain evidence="10">IBT 30069</strain>
    </source>
</reference>
<dbReference type="InterPro" id="IPR044867">
    <property type="entry name" value="DEUBAD_dom"/>
</dbReference>
<keyword evidence="4" id="KW-0862">Zinc</keyword>
<reference evidence="10" key="1">
    <citation type="submission" date="2022-11" db="EMBL/GenBank/DDBJ databases">
        <authorList>
            <person name="Petersen C."/>
        </authorList>
    </citation>
    <scope>NUCLEOTIDE SEQUENCE</scope>
    <source>
        <strain evidence="10">IBT 30069</strain>
    </source>
</reference>
<evidence type="ECO:0000313" key="11">
    <source>
        <dbReference type="Proteomes" id="UP001149165"/>
    </source>
</evidence>
<dbReference type="GO" id="GO:0008270">
    <property type="term" value="F:zinc ion binding"/>
    <property type="evidence" value="ECO:0007669"/>
    <property type="project" value="UniProtKB-KW"/>
</dbReference>
<keyword evidence="5" id="KW-0805">Transcription regulation</keyword>